<dbReference type="OrthoDB" id="327733at2"/>
<dbReference type="RefSeq" id="WP_073604821.1">
    <property type="nucleotide sequence ID" value="NZ_FQXZ01000036.1"/>
</dbReference>
<dbReference type="Pfam" id="PF16655">
    <property type="entry name" value="PhoD_N"/>
    <property type="match status" value="1"/>
</dbReference>
<dbReference type="InterPro" id="IPR038607">
    <property type="entry name" value="PhoD-like_sf"/>
</dbReference>
<evidence type="ECO:0000259" key="2">
    <source>
        <dbReference type="Pfam" id="PF16655"/>
    </source>
</evidence>
<dbReference type="PANTHER" id="PTHR43606:SF2">
    <property type="entry name" value="ALKALINE PHOSPHATASE FAMILY PROTEIN (AFU_ORTHOLOGUE AFUA_5G03860)"/>
    <property type="match status" value="1"/>
</dbReference>
<dbReference type="GO" id="GO:0004630">
    <property type="term" value="F:phospholipase D activity"/>
    <property type="evidence" value="ECO:0007669"/>
    <property type="project" value="UniProtKB-EC"/>
</dbReference>
<dbReference type="Pfam" id="PF09423">
    <property type="entry name" value="PhoD"/>
    <property type="match status" value="1"/>
</dbReference>
<keyword evidence="4" id="KW-1185">Reference proteome</keyword>
<dbReference type="Gene3D" id="2.60.40.380">
    <property type="entry name" value="Purple acid phosphatase-like, N-terminal"/>
    <property type="match status" value="1"/>
</dbReference>
<dbReference type="STRING" id="1216006.VA7868_03200"/>
<feature type="domain" description="PhoD-like phosphatase metallophosphatase" evidence="1">
    <location>
        <begin position="144"/>
        <end position="553"/>
    </location>
</feature>
<reference evidence="3 4" key="1">
    <citation type="submission" date="2016-11" db="EMBL/GenBank/DDBJ databases">
        <authorList>
            <person name="Jaros S."/>
            <person name="Januszkiewicz K."/>
            <person name="Wedrychowicz H."/>
        </authorList>
    </citation>
    <scope>NUCLEOTIDE SEQUENCE [LARGE SCALE GENOMIC DNA]</scope>
    <source>
        <strain evidence="3 4">CECT 7868</strain>
    </source>
</reference>
<evidence type="ECO:0000313" key="4">
    <source>
        <dbReference type="Proteomes" id="UP000184608"/>
    </source>
</evidence>
<protein>
    <submittedName>
        <fullName evidence="3">Phospholipase D</fullName>
        <ecNumber evidence="3">3.1.4.4</ecNumber>
    </submittedName>
</protein>
<gene>
    <name evidence="3" type="primary">pld</name>
    <name evidence="3" type="ORF">VA7868_03200</name>
</gene>
<dbReference type="Gene3D" id="3.60.21.70">
    <property type="entry name" value="PhoD-like phosphatase"/>
    <property type="match status" value="1"/>
</dbReference>
<organism evidence="3 4">
    <name type="scientific">Vibrio aerogenes CECT 7868</name>
    <dbReference type="NCBI Taxonomy" id="1216006"/>
    <lineage>
        <taxon>Bacteria</taxon>
        <taxon>Pseudomonadati</taxon>
        <taxon>Pseudomonadota</taxon>
        <taxon>Gammaproteobacteria</taxon>
        <taxon>Vibrionales</taxon>
        <taxon>Vibrionaceae</taxon>
        <taxon>Vibrio</taxon>
    </lineage>
</organism>
<dbReference type="InterPro" id="IPR029052">
    <property type="entry name" value="Metallo-depent_PP-like"/>
</dbReference>
<dbReference type="InterPro" id="IPR018946">
    <property type="entry name" value="PhoD-like_MPP"/>
</dbReference>
<dbReference type="PROSITE" id="PS51318">
    <property type="entry name" value="TAT"/>
    <property type="match status" value="1"/>
</dbReference>
<dbReference type="PANTHER" id="PTHR43606">
    <property type="entry name" value="PHOSPHATASE, PUTATIVE (AFU_ORTHOLOGUE AFUA_6G08710)-RELATED"/>
    <property type="match status" value="1"/>
</dbReference>
<dbReference type="AlphaFoldDB" id="A0A1M5ZTB5"/>
<dbReference type="InterPro" id="IPR052900">
    <property type="entry name" value="Phospholipid_Metab_Enz"/>
</dbReference>
<evidence type="ECO:0000313" key="3">
    <source>
        <dbReference type="EMBL" id="SHI27471.1"/>
    </source>
</evidence>
<evidence type="ECO:0000259" key="1">
    <source>
        <dbReference type="Pfam" id="PF09423"/>
    </source>
</evidence>
<name>A0A1M5ZTB5_9VIBR</name>
<dbReference type="EMBL" id="FQXZ01000036">
    <property type="protein sequence ID" value="SHI27471.1"/>
    <property type="molecule type" value="Genomic_DNA"/>
</dbReference>
<feature type="domain" description="Phospholipase D N-terminal" evidence="2">
    <location>
        <begin position="45"/>
        <end position="133"/>
    </location>
</feature>
<dbReference type="Proteomes" id="UP000184608">
    <property type="component" value="Unassembled WGS sequence"/>
</dbReference>
<accession>A0A1M5ZTB5</accession>
<dbReference type="EC" id="3.1.4.4" evidence="3"/>
<keyword evidence="3" id="KW-0378">Hydrolase</keyword>
<dbReference type="InterPro" id="IPR006311">
    <property type="entry name" value="TAT_signal"/>
</dbReference>
<proteinExistence type="predicted"/>
<sequence>MSNAISRRRFLELSAKGFGAAVISYGLMGCNSQSNNDTVSATFQHGIASGDPLTDAVILWTRVTPEKDGQVQVAWEVATDPTFTRIVTNGNTLTDASRDYTVKVDAIGLDAGTNYYYRFFAGDVQSVTGVTKTLPEGDISAVKLAVVSCSNFPAGYFNVFDLAAQRDDLDALLHLGDYIYEYPRGGYASENAASLGREVLPATELLSLSDYRTRYAQYRTDSSLQKIHAKVPFITVWDDHEVANDAWRDGAENHNDGEGDYDTRKNVATQAYFEWLPIRPWREGDHEDIYRSFSFGNLVDLHMLDTRLLARDKQLSYSDYTDDSGNFDQAGLTAALSDSTRTMLGATQLAWLQQQLTASTATWQVLGQQVLMGTMTLPAAIVTGQMSVTDYATLGQLAQLAARQTAGDTTLTDEELAYLAANQDQLTDEVLTLLGLPDIPYNLDAWDGYGYEREVLLQTLKSLNKNTVVIAGDTHNAWANNLTDASGDKVAVEFATSSVSSPGMETYLGFGASEAQTYESAITGMVDGLQYTNLLERGYLLLELTPERASATWYFVDTILSTTYSEQTTRRRQAYMMAGDPQLVMDV</sequence>
<dbReference type="CDD" id="cd07389">
    <property type="entry name" value="MPP_PhoD"/>
    <property type="match status" value="1"/>
</dbReference>
<dbReference type="SUPFAM" id="SSF56300">
    <property type="entry name" value="Metallo-dependent phosphatases"/>
    <property type="match status" value="1"/>
</dbReference>
<dbReference type="InterPro" id="IPR032093">
    <property type="entry name" value="PhoD_N"/>
</dbReference>
<dbReference type="PROSITE" id="PS51257">
    <property type="entry name" value="PROKAR_LIPOPROTEIN"/>
    <property type="match status" value="1"/>
</dbReference>